<dbReference type="EMBL" id="FQYI01000019">
    <property type="protein sequence ID" value="SHJ25738.1"/>
    <property type="molecule type" value="Genomic_DNA"/>
</dbReference>
<evidence type="ECO:0000313" key="1">
    <source>
        <dbReference type="EMBL" id="SHJ25738.1"/>
    </source>
</evidence>
<dbReference type="STRING" id="1118202.SAMN05443429_1192"/>
<dbReference type="AlphaFoldDB" id="A0A1M6HUF0"/>
<reference evidence="1 2" key="1">
    <citation type="submission" date="2016-11" db="EMBL/GenBank/DDBJ databases">
        <authorList>
            <person name="Jaros S."/>
            <person name="Januszkiewicz K."/>
            <person name="Wedrychowicz H."/>
        </authorList>
    </citation>
    <scope>NUCLEOTIDE SEQUENCE [LARGE SCALE GENOMIC DNA]</scope>
    <source>
        <strain evidence="1 2">DSM 25479</strain>
    </source>
</reference>
<gene>
    <name evidence="1" type="ORF">SAMN05443429_1192</name>
</gene>
<accession>A0A1M6HUF0</accession>
<organism evidence="1 2">
    <name type="scientific">Cruoricaptor ignavus</name>
    <dbReference type="NCBI Taxonomy" id="1118202"/>
    <lineage>
        <taxon>Bacteria</taxon>
        <taxon>Pseudomonadati</taxon>
        <taxon>Bacteroidota</taxon>
        <taxon>Flavobacteriia</taxon>
        <taxon>Flavobacteriales</taxon>
        <taxon>Weeksellaceae</taxon>
        <taxon>Cruoricaptor</taxon>
    </lineage>
</organism>
<evidence type="ECO:0000313" key="2">
    <source>
        <dbReference type="Proteomes" id="UP000184335"/>
    </source>
</evidence>
<dbReference type="Proteomes" id="UP000184335">
    <property type="component" value="Unassembled WGS sequence"/>
</dbReference>
<dbReference type="Pfam" id="PF19765">
    <property type="entry name" value="DUF6252"/>
    <property type="match status" value="1"/>
</dbReference>
<name>A0A1M6HUF0_9FLAO</name>
<proteinExistence type="predicted"/>
<protein>
    <submittedName>
        <fullName evidence="1">Uncharacterized protein</fullName>
    </submittedName>
</protein>
<dbReference type="InterPro" id="IPR046219">
    <property type="entry name" value="DUF6252"/>
</dbReference>
<sequence length="173" mass="19319">MKTVITTGLLLLSLFACNDREQDTNVLPEATQTGANTAGCLVDGKVWVATTKYLTPFSNYAEQNNGHYIISLTLKSREETYRNSISIKLPLNNLVLDKEYSLPYSDNTSENFANYQDINGDDFYASTVVPGKIKITRLDIPKNIVSGTFEFKAVNKDGNVINITDGRFDKKFD</sequence>
<keyword evidence="2" id="KW-1185">Reference proteome</keyword>
<dbReference type="OrthoDB" id="881763at2"/>
<dbReference type="RefSeq" id="WP_073181020.1">
    <property type="nucleotide sequence ID" value="NZ_FQYI01000019.1"/>
</dbReference>
<dbReference type="PROSITE" id="PS51257">
    <property type="entry name" value="PROKAR_LIPOPROTEIN"/>
    <property type="match status" value="1"/>
</dbReference>